<accession>A0AAV3XLM0</accession>
<protein>
    <submittedName>
        <fullName evidence="2">Uncharacterized protein</fullName>
    </submittedName>
</protein>
<reference evidence="2 3" key="1">
    <citation type="journal article" date="2021" name="Elife">
        <title>Chloroplast acquisition without the gene transfer in kleptoplastic sea slugs, Plakobranchus ocellatus.</title>
        <authorList>
            <person name="Maeda T."/>
            <person name="Takahashi S."/>
            <person name="Yoshida T."/>
            <person name="Shimamura S."/>
            <person name="Takaki Y."/>
            <person name="Nagai Y."/>
            <person name="Toyoda A."/>
            <person name="Suzuki Y."/>
            <person name="Arimoto A."/>
            <person name="Ishii H."/>
            <person name="Satoh N."/>
            <person name="Nishiyama T."/>
            <person name="Hasebe M."/>
            <person name="Maruyama T."/>
            <person name="Minagawa J."/>
            <person name="Obokata J."/>
            <person name="Shigenobu S."/>
        </authorList>
    </citation>
    <scope>NUCLEOTIDE SEQUENCE [LARGE SCALE GENOMIC DNA]</scope>
</reference>
<comment type="caution">
    <text evidence="2">The sequence shown here is derived from an EMBL/GenBank/DDBJ whole genome shotgun (WGS) entry which is preliminary data.</text>
</comment>
<keyword evidence="3" id="KW-1185">Reference proteome</keyword>
<organism evidence="2 3">
    <name type="scientific">Plakobranchus ocellatus</name>
    <dbReference type="NCBI Taxonomy" id="259542"/>
    <lineage>
        <taxon>Eukaryota</taxon>
        <taxon>Metazoa</taxon>
        <taxon>Spiralia</taxon>
        <taxon>Lophotrochozoa</taxon>
        <taxon>Mollusca</taxon>
        <taxon>Gastropoda</taxon>
        <taxon>Heterobranchia</taxon>
        <taxon>Euthyneura</taxon>
        <taxon>Panpulmonata</taxon>
        <taxon>Sacoglossa</taxon>
        <taxon>Placobranchoidea</taxon>
        <taxon>Plakobranchidae</taxon>
        <taxon>Plakobranchus</taxon>
    </lineage>
</organism>
<feature type="compositionally biased region" description="Polar residues" evidence="1">
    <location>
        <begin position="49"/>
        <end position="58"/>
    </location>
</feature>
<evidence type="ECO:0000313" key="2">
    <source>
        <dbReference type="EMBL" id="GFN77285.1"/>
    </source>
</evidence>
<sequence>MVTADNGHHSITRNSSFFKAVSLQEVEDLPLHDITGDDIRFETSHYDEPQSQPSQDQVLQGLPKPTHQLYPAGLQVEQPCSPAMNEVSSSPPPSRLQAHSQTNDHPHIVTTSGRIVIPSNKYTC</sequence>
<gene>
    <name evidence="2" type="ORF">PoB_000379100</name>
</gene>
<dbReference type="AlphaFoldDB" id="A0AAV3XLM0"/>
<evidence type="ECO:0000313" key="3">
    <source>
        <dbReference type="Proteomes" id="UP000735302"/>
    </source>
</evidence>
<dbReference type="EMBL" id="BLXT01000468">
    <property type="protein sequence ID" value="GFN77285.1"/>
    <property type="molecule type" value="Genomic_DNA"/>
</dbReference>
<feature type="compositionally biased region" description="Basic and acidic residues" evidence="1">
    <location>
        <begin position="39"/>
        <end position="48"/>
    </location>
</feature>
<dbReference type="Proteomes" id="UP000735302">
    <property type="component" value="Unassembled WGS sequence"/>
</dbReference>
<evidence type="ECO:0000256" key="1">
    <source>
        <dbReference type="SAM" id="MobiDB-lite"/>
    </source>
</evidence>
<name>A0AAV3XLM0_9GAST</name>
<proteinExistence type="predicted"/>
<feature type="region of interest" description="Disordered" evidence="1">
    <location>
        <begin position="39"/>
        <end position="107"/>
    </location>
</feature>